<dbReference type="OrthoDB" id="73919at2759"/>
<evidence type="ECO:0000313" key="8">
    <source>
        <dbReference type="Proteomes" id="UP000585474"/>
    </source>
</evidence>
<name>A0A7J0GNA2_9ERIC</name>
<dbReference type="GO" id="GO:0008289">
    <property type="term" value="F:lipid binding"/>
    <property type="evidence" value="ECO:0007669"/>
    <property type="project" value="UniProtKB-KW"/>
</dbReference>
<keyword evidence="6" id="KW-0472">Membrane</keyword>
<protein>
    <submittedName>
        <fullName evidence="7">Calcium-dependent lipid-binding (CaLB domain) family protein</fullName>
    </submittedName>
</protein>
<comment type="subcellular location">
    <subcellularLocation>
        <location evidence="1">Membrane</location>
    </subcellularLocation>
</comment>
<proteinExistence type="predicted"/>
<dbReference type="AlphaFoldDB" id="A0A7J0GNA2"/>
<evidence type="ECO:0000256" key="1">
    <source>
        <dbReference type="ARBA" id="ARBA00004370"/>
    </source>
</evidence>
<evidence type="ECO:0000313" key="7">
    <source>
        <dbReference type="EMBL" id="GFZ12293.1"/>
    </source>
</evidence>
<comment type="caution">
    <text evidence="7">The sequence shown here is derived from an EMBL/GenBank/DDBJ whole genome shotgun (WGS) entry which is preliminary data.</text>
</comment>
<dbReference type="InterPro" id="IPR044562">
    <property type="entry name" value="CAR1-11"/>
</dbReference>
<organism evidence="7 8">
    <name type="scientific">Actinidia rufa</name>
    <dbReference type="NCBI Taxonomy" id="165716"/>
    <lineage>
        <taxon>Eukaryota</taxon>
        <taxon>Viridiplantae</taxon>
        <taxon>Streptophyta</taxon>
        <taxon>Embryophyta</taxon>
        <taxon>Tracheophyta</taxon>
        <taxon>Spermatophyta</taxon>
        <taxon>Magnoliopsida</taxon>
        <taxon>eudicotyledons</taxon>
        <taxon>Gunneridae</taxon>
        <taxon>Pentapetalae</taxon>
        <taxon>asterids</taxon>
        <taxon>Ericales</taxon>
        <taxon>Actinidiaceae</taxon>
        <taxon>Actinidia</taxon>
    </lineage>
</organism>
<keyword evidence="4" id="KW-0106">Calcium</keyword>
<sequence>MGDAEFDLKAFVEAMKMDLRGLPDGTVVARLQPSRQNCLARESCITFTDGKVSQDLCLRLRNVECGEVELSLYWIRLPGVK</sequence>
<keyword evidence="8" id="KW-1185">Reference proteome</keyword>
<evidence type="ECO:0000256" key="6">
    <source>
        <dbReference type="ARBA" id="ARBA00023136"/>
    </source>
</evidence>
<reference evidence="7 8" key="1">
    <citation type="submission" date="2019-07" db="EMBL/GenBank/DDBJ databases">
        <title>De Novo Assembly of kiwifruit Actinidia rufa.</title>
        <authorList>
            <person name="Sugita-Konishi S."/>
            <person name="Sato K."/>
            <person name="Mori E."/>
            <person name="Abe Y."/>
            <person name="Kisaki G."/>
            <person name="Hamano K."/>
            <person name="Suezawa K."/>
            <person name="Otani M."/>
            <person name="Fukuda T."/>
            <person name="Manabe T."/>
            <person name="Gomi K."/>
            <person name="Tabuchi M."/>
            <person name="Akimitsu K."/>
            <person name="Kataoka I."/>
        </authorList>
    </citation>
    <scope>NUCLEOTIDE SEQUENCE [LARGE SCALE GENOMIC DNA]</scope>
    <source>
        <strain evidence="8">cv. Fuchu</strain>
    </source>
</reference>
<dbReference type="PANTHER" id="PTHR45933:SF5">
    <property type="entry name" value="PROTEIN C2-DOMAIN ABA-RELATED 4"/>
    <property type="match status" value="1"/>
</dbReference>
<keyword evidence="5" id="KW-0446">Lipid-binding</keyword>
<keyword evidence="3" id="KW-0479">Metal-binding</keyword>
<accession>A0A7J0GNA2</accession>
<dbReference type="Proteomes" id="UP000585474">
    <property type="component" value="Unassembled WGS sequence"/>
</dbReference>
<evidence type="ECO:0000256" key="2">
    <source>
        <dbReference type="ARBA" id="ARBA00022468"/>
    </source>
</evidence>
<dbReference type="EMBL" id="BJWL01000023">
    <property type="protein sequence ID" value="GFZ12293.1"/>
    <property type="molecule type" value="Genomic_DNA"/>
</dbReference>
<keyword evidence="2" id="KW-0343">GTPase activation</keyword>
<evidence type="ECO:0000256" key="3">
    <source>
        <dbReference type="ARBA" id="ARBA00022723"/>
    </source>
</evidence>
<dbReference type="GO" id="GO:0016020">
    <property type="term" value="C:membrane"/>
    <property type="evidence" value="ECO:0007669"/>
    <property type="project" value="UniProtKB-SubCell"/>
</dbReference>
<dbReference type="PANTHER" id="PTHR45933">
    <property type="entry name" value="PROTEIN C2-DOMAIN ABA-RELATED 4"/>
    <property type="match status" value="1"/>
</dbReference>
<dbReference type="GO" id="GO:0005096">
    <property type="term" value="F:GTPase activator activity"/>
    <property type="evidence" value="ECO:0007669"/>
    <property type="project" value="UniProtKB-KW"/>
</dbReference>
<evidence type="ECO:0000256" key="5">
    <source>
        <dbReference type="ARBA" id="ARBA00023121"/>
    </source>
</evidence>
<evidence type="ECO:0000256" key="4">
    <source>
        <dbReference type="ARBA" id="ARBA00022837"/>
    </source>
</evidence>
<gene>
    <name evidence="7" type="ORF">Acr_23g0006780</name>
</gene>
<dbReference type="GO" id="GO:0046872">
    <property type="term" value="F:metal ion binding"/>
    <property type="evidence" value="ECO:0007669"/>
    <property type="project" value="UniProtKB-KW"/>
</dbReference>